<proteinExistence type="predicted"/>
<dbReference type="InterPro" id="IPR037883">
    <property type="entry name" value="Knr4/Smi1-like_sf"/>
</dbReference>
<accession>A0ABR8UC90</accession>
<reference evidence="2 3" key="1">
    <citation type="submission" date="2020-08" db="EMBL/GenBank/DDBJ databases">
        <title>A Genomic Blueprint of the Chicken Gut Microbiome.</title>
        <authorList>
            <person name="Gilroy R."/>
            <person name="Ravi A."/>
            <person name="Getino M."/>
            <person name="Pursley I."/>
            <person name="Horton D.L."/>
            <person name="Alikhan N.-F."/>
            <person name="Baker D."/>
            <person name="Gharbi K."/>
            <person name="Hall N."/>
            <person name="Watson M."/>
            <person name="Adriaenssens E.M."/>
            <person name="Foster-Nyarko E."/>
            <person name="Jarju S."/>
            <person name="Secka A."/>
            <person name="Antonio M."/>
            <person name="Oren A."/>
            <person name="Chaudhuri R."/>
            <person name="La Ragione R.M."/>
            <person name="Hildebrand F."/>
            <person name="Pallen M.J."/>
        </authorList>
    </citation>
    <scope>NUCLEOTIDE SEQUENCE [LARGE SCALE GENOMIC DNA]</scope>
    <source>
        <strain evidence="2 3">Sa2YVA2</strain>
    </source>
</reference>
<evidence type="ECO:0000313" key="2">
    <source>
        <dbReference type="EMBL" id="MBD7985169.1"/>
    </source>
</evidence>
<organism evidence="2 3">
    <name type="scientific">Sporosarcina quadrami</name>
    <dbReference type="NCBI Taxonomy" id="2762234"/>
    <lineage>
        <taxon>Bacteria</taxon>
        <taxon>Bacillati</taxon>
        <taxon>Bacillota</taxon>
        <taxon>Bacilli</taxon>
        <taxon>Bacillales</taxon>
        <taxon>Caryophanaceae</taxon>
        <taxon>Sporosarcina</taxon>
    </lineage>
</organism>
<dbReference type="EMBL" id="JACSQN010000009">
    <property type="protein sequence ID" value="MBD7985169.1"/>
    <property type="molecule type" value="Genomic_DNA"/>
</dbReference>
<sequence>MWKDYISTISKDYSFKQPASTVEIAQITEKLNVELPRKLLELYNETNGVYDIFECHLIWPTERIVEDNLFFRNFDDYKEMYMPFDHLLFFSDNGCGDLFGYRILNGCIQTDDIYVWNHEDDSRTWVASSLESFIKGSITGEITT</sequence>
<keyword evidence="3" id="KW-1185">Reference proteome</keyword>
<dbReference type="SMART" id="SM00860">
    <property type="entry name" value="SMI1_KNR4"/>
    <property type="match status" value="1"/>
</dbReference>
<feature type="domain" description="Knr4/Smi1-like" evidence="1">
    <location>
        <begin position="18"/>
        <end position="136"/>
    </location>
</feature>
<dbReference type="InterPro" id="IPR018958">
    <property type="entry name" value="Knr4/Smi1-like_dom"/>
</dbReference>
<dbReference type="Gene3D" id="3.40.1580.10">
    <property type="entry name" value="SMI1/KNR4-like"/>
    <property type="match status" value="1"/>
</dbReference>
<dbReference type="RefSeq" id="WP_191694990.1">
    <property type="nucleotide sequence ID" value="NZ_JACSQN010000009.1"/>
</dbReference>
<dbReference type="Pfam" id="PF14568">
    <property type="entry name" value="SUKH_6"/>
    <property type="match status" value="1"/>
</dbReference>
<dbReference type="Proteomes" id="UP000626786">
    <property type="component" value="Unassembled WGS sequence"/>
</dbReference>
<evidence type="ECO:0000313" key="3">
    <source>
        <dbReference type="Proteomes" id="UP000626786"/>
    </source>
</evidence>
<evidence type="ECO:0000259" key="1">
    <source>
        <dbReference type="SMART" id="SM00860"/>
    </source>
</evidence>
<protein>
    <submittedName>
        <fullName evidence="2">SMI1/KNR4 family protein</fullName>
    </submittedName>
</protein>
<name>A0ABR8UC90_9BACL</name>
<gene>
    <name evidence="2" type="ORF">H9649_11265</name>
</gene>
<comment type="caution">
    <text evidence="2">The sequence shown here is derived from an EMBL/GenBank/DDBJ whole genome shotgun (WGS) entry which is preliminary data.</text>
</comment>
<dbReference type="SUPFAM" id="SSF160631">
    <property type="entry name" value="SMI1/KNR4-like"/>
    <property type="match status" value="1"/>
</dbReference>